<evidence type="ECO:0000313" key="8">
    <source>
        <dbReference type="Proteomes" id="UP001595755"/>
    </source>
</evidence>
<comment type="similarity">
    <text evidence="2">Belongs to the guanylate kinase family.</text>
</comment>
<dbReference type="PANTHER" id="PTHR23117:SF13">
    <property type="entry name" value="GUANYLATE KINASE"/>
    <property type="match status" value="1"/>
</dbReference>
<dbReference type="Gene3D" id="3.40.50.300">
    <property type="entry name" value="P-loop containing nucleotide triphosphate hydrolases"/>
    <property type="match status" value="1"/>
</dbReference>
<reference evidence="8" key="1">
    <citation type="journal article" date="2019" name="Int. J. Syst. Evol. Microbiol.">
        <title>The Global Catalogue of Microorganisms (GCM) 10K type strain sequencing project: providing services to taxonomists for standard genome sequencing and annotation.</title>
        <authorList>
            <consortium name="The Broad Institute Genomics Platform"/>
            <consortium name="The Broad Institute Genome Sequencing Center for Infectious Disease"/>
            <person name="Wu L."/>
            <person name="Ma J."/>
        </authorList>
    </citation>
    <scope>NUCLEOTIDE SEQUENCE [LARGE SCALE GENOMIC DNA]</scope>
    <source>
        <strain evidence="8">CGMCC 4.1641</strain>
    </source>
</reference>
<comment type="caution">
    <text evidence="7">The sequence shown here is derived from an EMBL/GenBank/DDBJ whole genome shotgun (WGS) entry which is preliminary data.</text>
</comment>
<comment type="function">
    <text evidence="1">Essential for recycling GMP and indirectly, cGMP.</text>
</comment>
<dbReference type="InterPro" id="IPR008145">
    <property type="entry name" value="GK/Ca_channel_bsu"/>
</dbReference>
<evidence type="ECO:0000256" key="3">
    <source>
        <dbReference type="ARBA" id="ARBA00022679"/>
    </source>
</evidence>
<sequence length="182" mass="20982">MTKPIIYVFTGASGAGRKTLARKASHLMGWARVPSCTTRLPRIPHQPDGDYRYLALEQFTDWENEGRFVQTALIDGNKYGILREDLEQALNGEKDVCVVLNREGAEALKRLYGDRAVRIFIYTDKRTVQERLESKGFGYEVIESYLNRYSDEVTYRKACEHVFENVDVDKTAAHIRETLSRR</sequence>
<keyword evidence="4 7" id="KW-0418">Kinase</keyword>
<dbReference type="Proteomes" id="UP001595755">
    <property type="component" value="Unassembled WGS sequence"/>
</dbReference>
<dbReference type="InterPro" id="IPR027417">
    <property type="entry name" value="P-loop_NTPase"/>
</dbReference>
<dbReference type="PANTHER" id="PTHR23117">
    <property type="entry name" value="GUANYLATE KINASE-RELATED"/>
    <property type="match status" value="1"/>
</dbReference>
<protein>
    <submittedName>
        <fullName evidence="7">Guanylate kinase</fullName>
    </submittedName>
</protein>
<dbReference type="EMBL" id="JBHSED010000010">
    <property type="protein sequence ID" value="MFC4303255.1"/>
    <property type="molecule type" value="Genomic_DNA"/>
</dbReference>
<dbReference type="InterPro" id="IPR008144">
    <property type="entry name" value="Guanylate_kin-like_dom"/>
</dbReference>
<evidence type="ECO:0000313" key="7">
    <source>
        <dbReference type="EMBL" id="MFC4303255.1"/>
    </source>
</evidence>
<dbReference type="GO" id="GO:0016301">
    <property type="term" value="F:kinase activity"/>
    <property type="evidence" value="ECO:0007669"/>
    <property type="project" value="UniProtKB-KW"/>
</dbReference>
<keyword evidence="8" id="KW-1185">Reference proteome</keyword>
<evidence type="ECO:0000256" key="4">
    <source>
        <dbReference type="ARBA" id="ARBA00022777"/>
    </source>
</evidence>
<name>A0ABV8S8A4_9BACL</name>
<dbReference type="SUPFAM" id="SSF52540">
    <property type="entry name" value="P-loop containing nucleoside triphosphate hydrolases"/>
    <property type="match status" value="1"/>
</dbReference>
<evidence type="ECO:0000256" key="5">
    <source>
        <dbReference type="ARBA" id="ARBA00048594"/>
    </source>
</evidence>
<dbReference type="SMART" id="SM00072">
    <property type="entry name" value="GuKc"/>
    <property type="match status" value="1"/>
</dbReference>
<dbReference type="PROSITE" id="PS50052">
    <property type="entry name" value="GUANYLATE_KINASE_2"/>
    <property type="match status" value="1"/>
</dbReference>
<accession>A0ABV8S8A4</accession>
<proteinExistence type="inferred from homology"/>
<organism evidence="7 8">
    <name type="scientific">Cohnella boryungensis</name>
    <dbReference type="NCBI Taxonomy" id="768479"/>
    <lineage>
        <taxon>Bacteria</taxon>
        <taxon>Bacillati</taxon>
        <taxon>Bacillota</taxon>
        <taxon>Bacilli</taxon>
        <taxon>Bacillales</taxon>
        <taxon>Paenibacillaceae</taxon>
        <taxon>Cohnella</taxon>
    </lineage>
</organism>
<gene>
    <name evidence="7" type="ORF">ACFO1S_07295</name>
</gene>
<keyword evidence="3" id="KW-0808">Transferase</keyword>
<comment type="catalytic activity">
    <reaction evidence="5">
        <text>GMP + ATP = GDP + ADP</text>
        <dbReference type="Rhea" id="RHEA:20780"/>
        <dbReference type="ChEBI" id="CHEBI:30616"/>
        <dbReference type="ChEBI" id="CHEBI:58115"/>
        <dbReference type="ChEBI" id="CHEBI:58189"/>
        <dbReference type="ChEBI" id="CHEBI:456216"/>
        <dbReference type="EC" id="2.7.4.8"/>
    </reaction>
</comment>
<dbReference type="RefSeq" id="WP_204605125.1">
    <property type="nucleotide sequence ID" value="NZ_JBHSED010000010.1"/>
</dbReference>
<evidence type="ECO:0000256" key="1">
    <source>
        <dbReference type="ARBA" id="ARBA00003531"/>
    </source>
</evidence>
<evidence type="ECO:0000259" key="6">
    <source>
        <dbReference type="PROSITE" id="PS50052"/>
    </source>
</evidence>
<dbReference type="Pfam" id="PF00625">
    <property type="entry name" value="Guanylate_kin"/>
    <property type="match status" value="1"/>
</dbReference>
<feature type="domain" description="Guanylate kinase-like" evidence="6">
    <location>
        <begin position="4"/>
        <end position="180"/>
    </location>
</feature>
<evidence type="ECO:0000256" key="2">
    <source>
        <dbReference type="ARBA" id="ARBA00005790"/>
    </source>
</evidence>